<dbReference type="Gene3D" id="1.25.40.10">
    <property type="entry name" value="Tetratricopeptide repeat domain"/>
    <property type="match status" value="1"/>
</dbReference>
<organism evidence="2 3">
    <name type="scientific">Parasitella parasitica</name>
    <dbReference type="NCBI Taxonomy" id="35722"/>
    <lineage>
        <taxon>Eukaryota</taxon>
        <taxon>Fungi</taxon>
        <taxon>Fungi incertae sedis</taxon>
        <taxon>Mucoromycota</taxon>
        <taxon>Mucoromycotina</taxon>
        <taxon>Mucoromycetes</taxon>
        <taxon>Mucorales</taxon>
        <taxon>Mucorineae</taxon>
        <taxon>Mucoraceae</taxon>
        <taxon>Parasitella</taxon>
    </lineage>
</organism>
<dbReference type="AlphaFoldDB" id="A0A0B7NBM1"/>
<sequence>MAKNANKKTAWRGIQKKTNDGDRPASIASQESGKITDTKKSKEVATRSRSSSLTSDNFEDALSEEADEDEEEDEDDDYFQDEGPEKVKKKKEAERVKKMAIAQDRKKSAGNIDDSQEKEQAVEEEEGEKPLNKDKPTRMSVILPALQNHRLSDDDDEGDNASILDAMETEKPEDAKAEREQNESPSPPSDLVAVVEGLEVGSAPISTAAKVESPAIEESVPERPATYEPIPAERPYAPPQPIAEHPEPSEKEPNRQTHAVEILTIAEQPEHKEDNEATPAIATALAMEAPAAVIPITMIENGTTKDIDDKSAIDHIDKDTLDQQQSTTTRSSHDTLSTMESSSTVSQQEPQVEKPVFNHLAAILPAVEESAKHVITEKPKIVEANDHISEEDYDRAKYSTEFEYPIEEPIDLDMFKDNVISIQAIDPKDIPVNNLKPYEQEKAGNDPLYALGLGAMAFIKAIMTYHDSDIGVAMNALATAYTIAKTQIDNTSFKKPFKDTVSQYFTSLLSSNSTGLPANPSAVSMPNSSGGISDPNAFIPNGVLRAHVVKAECCLLMGVLQMTQESVVGYLKCGLNIRRAYNSYGIVWQEYKRMGQEYTKYMDRDTVSAIQFGIGAVHLILSSMPPKILKIFSALGWKSDKQLGFALLKLCLEGRGIRAPLASLTLLAYYSVLTSFAPQLYTKDMMSPAIECLLDAQSNHPNSCFFLYFAARIARVARNLPLSTQSFTFAAESSRGEWAEVAMKQMSDYEIGFNLALELNWEGATRYFEQLSSENYWSPAFSKYFVGTCYEMMGQRMEAILAFAEVPALAQDPNNDKKTYIDAYVLKKVSFFQKSGYQDMDFSLPALEVLLVMNAFEHMEKESLEKCLELVQHTLELVYEREKIEYNIRLKELVPNSTPPDYYDQRAVLLLIKASLLNSLGRYDETIAHLNWILDHKDCIKEENWVVPFTYWESGVTSWGLENYKKSRKLWQLAMTCTKYDFEYRMAVRLSLSLSKCDEIGVTHIDSKEIKGSSTNGRKRMPILSTY</sequence>
<evidence type="ECO:0000313" key="3">
    <source>
        <dbReference type="Proteomes" id="UP000054107"/>
    </source>
</evidence>
<feature type="compositionally biased region" description="Basic and acidic residues" evidence="1">
    <location>
        <begin position="128"/>
        <end position="137"/>
    </location>
</feature>
<feature type="compositionally biased region" description="Basic and acidic residues" evidence="1">
    <location>
        <begin position="244"/>
        <end position="254"/>
    </location>
</feature>
<dbReference type="EMBL" id="LN732700">
    <property type="protein sequence ID" value="CEP15900.1"/>
    <property type="molecule type" value="Genomic_DNA"/>
</dbReference>
<keyword evidence="3" id="KW-1185">Reference proteome</keyword>
<evidence type="ECO:0000313" key="2">
    <source>
        <dbReference type="EMBL" id="CEP15900.1"/>
    </source>
</evidence>
<evidence type="ECO:0000256" key="1">
    <source>
        <dbReference type="SAM" id="MobiDB-lite"/>
    </source>
</evidence>
<dbReference type="PANTHER" id="PTHR31859:SF1">
    <property type="entry name" value="TETRATRICOPEPTIDE REPEAT PROTEIN 39C"/>
    <property type="match status" value="1"/>
</dbReference>
<accession>A0A0B7NBM1</accession>
<feature type="compositionally biased region" description="Basic and acidic residues" evidence="1">
    <location>
        <begin position="34"/>
        <end position="46"/>
    </location>
</feature>
<dbReference type="Pfam" id="PF10300">
    <property type="entry name" value="Iml2-TPR_39"/>
    <property type="match status" value="1"/>
</dbReference>
<feature type="compositionally biased region" description="Polar residues" evidence="1">
    <location>
        <begin position="322"/>
        <end position="350"/>
    </location>
</feature>
<feature type="compositionally biased region" description="Basic and acidic residues" evidence="1">
    <location>
        <begin position="83"/>
        <end position="107"/>
    </location>
</feature>
<dbReference type="OrthoDB" id="43460at2759"/>
<feature type="compositionally biased region" description="Basic residues" evidence="1">
    <location>
        <begin position="1"/>
        <end position="10"/>
    </location>
</feature>
<feature type="region of interest" description="Disordered" evidence="1">
    <location>
        <begin position="206"/>
        <end position="254"/>
    </location>
</feature>
<feature type="region of interest" description="Disordered" evidence="1">
    <location>
        <begin position="318"/>
        <end position="351"/>
    </location>
</feature>
<protein>
    <recommendedName>
        <fullName evidence="4">Tetratricopeptide repeat protein 39C</fullName>
    </recommendedName>
</protein>
<dbReference type="SUPFAM" id="SSF48452">
    <property type="entry name" value="TPR-like"/>
    <property type="match status" value="1"/>
</dbReference>
<feature type="compositionally biased region" description="Acidic residues" evidence="1">
    <location>
        <begin position="57"/>
        <end position="82"/>
    </location>
</feature>
<name>A0A0B7NBM1_9FUNG</name>
<reference evidence="2 3" key="1">
    <citation type="submission" date="2014-09" db="EMBL/GenBank/DDBJ databases">
        <authorList>
            <person name="Ellenberger Sabrina"/>
        </authorList>
    </citation>
    <scope>NUCLEOTIDE SEQUENCE [LARGE SCALE GENOMIC DNA]</scope>
    <source>
        <strain evidence="2 3">CBS 412.66</strain>
    </source>
</reference>
<evidence type="ECO:0008006" key="4">
    <source>
        <dbReference type="Google" id="ProtNLM"/>
    </source>
</evidence>
<dbReference type="Proteomes" id="UP000054107">
    <property type="component" value="Unassembled WGS sequence"/>
</dbReference>
<dbReference type="InterPro" id="IPR011990">
    <property type="entry name" value="TPR-like_helical_dom_sf"/>
</dbReference>
<gene>
    <name evidence="2" type="primary">PARPA_10145.1 scaffold 39588</name>
</gene>
<proteinExistence type="predicted"/>
<feature type="compositionally biased region" description="Polar residues" evidence="1">
    <location>
        <begin position="47"/>
        <end position="56"/>
    </location>
</feature>
<dbReference type="InterPro" id="IPR019412">
    <property type="entry name" value="IML2/TPR_39"/>
</dbReference>
<feature type="region of interest" description="Disordered" evidence="1">
    <location>
        <begin position="1"/>
        <end position="191"/>
    </location>
</feature>
<feature type="compositionally biased region" description="Basic and acidic residues" evidence="1">
    <location>
        <begin position="168"/>
        <end position="182"/>
    </location>
</feature>
<dbReference type="PANTHER" id="PTHR31859">
    <property type="entry name" value="TETRATRICOPEPTIDE REPEAT PROTEIN 39 FAMILY MEMBER"/>
    <property type="match status" value="1"/>
</dbReference>